<dbReference type="PANTHER" id="PTHR30572">
    <property type="entry name" value="MEMBRANE COMPONENT OF TRANSPORTER-RELATED"/>
    <property type="match status" value="1"/>
</dbReference>
<dbReference type="InterPro" id="IPR050250">
    <property type="entry name" value="Macrolide_Exporter_MacB"/>
</dbReference>
<comment type="caution">
    <text evidence="9">The sequence shown here is derived from an EMBL/GenBank/DDBJ whole genome shotgun (WGS) entry which is preliminary data.</text>
</comment>
<evidence type="ECO:0000256" key="3">
    <source>
        <dbReference type="ARBA" id="ARBA00022692"/>
    </source>
</evidence>
<gene>
    <name evidence="9" type="ORF">E6K76_07525</name>
</gene>
<dbReference type="Proteomes" id="UP000316852">
    <property type="component" value="Unassembled WGS sequence"/>
</dbReference>
<dbReference type="AlphaFoldDB" id="A0A538T4L5"/>
<sequence>MAVPLAYNLRNLSARKVSTVLTALGIGLVSWVFIFTLALAGGFQSALQATGSHANAIVIRSGSTAELTSIVAREAAASIESQPEIARALDGAPLATHELVVLWNLERKNGTQANVVVRGVTARSIALRPKLHLVQGRMFRPGLEEVVVGKLAEARIAHCTMGDRIKLAGRQWSIVGVFDAQGTAFDSEIWGDVELFMPVFDRPVYQSVTFRLDEPSHFGAIQKRLEADPRMSVQVKHEDEFYAAQSATLATLLRGLGLFVTLVMALGAVFGALNTMYAAVGSRTKEIGTLLALGFSRGSILTSFLIESVLLATLGGLLGSLMALPVNGITTSTMNFASFSEIAFRFQVTPTMLLSGMIFAAIMGALGGFFPSRKAARRVIVEALREA</sequence>
<dbReference type="Pfam" id="PF02687">
    <property type="entry name" value="FtsX"/>
    <property type="match status" value="1"/>
</dbReference>
<dbReference type="Pfam" id="PF12704">
    <property type="entry name" value="MacB_PCD"/>
    <property type="match status" value="1"/>
</dbReference>
<evidence type="ECO:0000256" key="1">
    <source>
        <dbReference type="ARBA" id="ARBA00004651"/>
    </source>
</evidence>
<dbReference type="GO" id="GO:0022857">
    <property type="term" value="F:transmembrane transporter activity"/>
    <property type="evidence" value="ECO:0007669"/>
    <property type="project" value="TreeGrafter"/>
</dbReference>
<keyword evidence="4 6" id="KW-1133">Transmembrane helix</keyword>
<evidence type="ECO:0000256" key="2">
    <source>
        <dbReference type="ARBA" id="ARBA00022475"/>
    </source>
</evidence>
<keyword evidence="3 6" id="KW-0812">Transmembrane</keyword>
<feature type="transmembrane region" description="Helical" evidence="6">
    <location>
        <begin position="300"/>
        <end position="324"/>
    </location>
</feature>
<feature type="transmembrane region" description="Helical" evidence="6">
    <location>
        <begin position="256"/>
        <end position="280"/>
    </location>
</feature>
<evidence type="ECO:0000256" key="5">
    <source>
        <dbReference type="ARBA" id="ARBA00023136"/>
    </source>
</evidence>
<name>A0A538T4L5_UNCEI</name>
<evidence type="ECO:0000313" key="9">
    <source>
        <dbReference type="EMBL" id="TMQ58582.1"/>
    </source>
</evidence>
<feature type="domain" description="ABC3 transporter permease C-terminal" evidence="7">
    <location>
        <begin position="259"/>
        <end position="378"/>
    </location>
</feature>
<evidence type="ECO:0000259" key="8">
    <source>
        <dbReference type="Pfam" id="PF12704"/>
    </source>
</evidence>
<dbReference type="PANTHER" id="PTHR30572:SF15">
    <property type="entry name" value="ABC TRANSPORTER PERMEASE"/>
    <property type="match status" value="1"/>
</dbReference>
<evidence type="ECO:0000256" key="4">
    <source>
        <dbReference type="ARBA" id="ARBA00022989"/>
    </source>
</evidence>
<protein>
    <submittedName>
        <fullName evidence="9">FtsX-like permease family protein</fullName>
    </submittedName>
</protein>
<dbReference type="GO" id="GO:0005886">
    <property type="term" value="C:plasma membrane"/>
    <property type="evidence" value="ECO:0007669"/>
    <property type="project" value="UniProtKB-SubCell"/>
</dbReference>
<dbReference type="EMBL" id="VBOW01000032">
    <property type="protein sequence ID" value="TMQ58582.1"/>
    <property type="molecule type" value="Genomic_DNA"/>
</dbReference>
<evidence type="ECO:0000313" key="10">
    <source>
        <dbReference type="Proteomes" id="UP000316852"/>
    </source>
</evidence>
<dbReference type="InterPro" id="IPR003838">
    <property type="entry name" value="ABC3_permease_C"/>
</dbReference>
<organism evidence="9 10">
    <name type="scientific">Eiseniibacteriota bacterium</name>
    <dbReference type="NCBI Taxonomy" id="2212470"/>
    <lineage>
        <taxon>Bacteria</taxon>
        <taxon>Candidatus Eiseniibacteriota</taxon>
    </lineage>
</organism>
<comment type="subcellular location">
    <subcellularLocation>
        <location evidence="1">Cell membrane</location>
        <topology evidence="1">Multi-pass membrane protein</topology>
    </subcellularLocation>
</comment>
<feature type="domain" description="MacB-like periplasmic core" evidence="8">
    <location>
        <begin position="19"/>
        <end position="227"/>
    </location>
</feature>
<dbReference type="InterPro" id="IPR025857">
    <property type="entry name" value="MacB_PCD"/>
</dbReference>
<proteinExistence type="predicted"/>
<evidence type="ECO:0000256" key="6">
    <source>
        <dbReference type="SAM" id="Phobius"/>
    </source>
</evidence>
<reference evidence="9 10" key="1">
    <citation type="journal article" date="2019" name="Nat. Microbiol.">
        <title>Mediterranean grassland soil C-N compound turnover is dependent on rainfall and depth, and is mediated by genomically divergent microorganisms.</title>
        <authorList>
            <person name="Diamond S."/>
            <person name="Andeer P.F."/>
            <person name="Li Z."/>
            <person name="Crits-Christoph A."/>
            <person name="Burstein D."/>
            <person name="Anantharaman K."/>
            <person name="Lane K.R."/>
            <person name="Thomas B.C."/>
            <person name="Pan C."/>
            <person name="Northen T.R."/>
            <person name="Banfield J.F."/>
        </authorList>
    </citation>
    <scope>NUCLEOTIDE SEQUENCE [LARGE SCALE GENOMIC DNA]</scope>
    <source>
        <strain evidence="9">WS_6</strain>
    </source>
</reference>
<keyword evidence="5 6" id="KW-0472">Membrane</keyword>
<feature type="transmembrane region" description="Helical" evidence="6">
    <location>
        <begin position="20"/>
        <end position="43"/>
    </location>
</feature>
<evidence type="ECO:0000259" key="7">
    <source>
        <dbReference type="Pfam" id="PF02687"/>
    </source>
</evidence>
<keyword evidence="2" id="KW-1003">Cell membrane</keyword>
<accession>A0A538T4L5</accession>
<feature type="transmembrane region" description="Helical" evidence="6">
    <location>
        <begin position="344"/>
        <end position="370"/>
    </location>
</feature>